<organism evidence="2 3">
    <name type="scientific">Polarella glacialis</name>
    <name type="common">Dinoflagellate</name>
    <dbReference type="NCBI Taxonomy" id="89957"/>
    <lineage>
        <taxon>Eukaryota</taxon>
        <taxon>Sar</taxon>
        <taxon>Alveolata</taxon>
        <taxon>Dinophyceae</taxon>
        <taxon>Suessiales</taxon>
        <taxon>Suessiaceae</taxon>
        <taxon>Polarella</taxon>
    </lineage>
</organism>
<keyword evidence="3" id="KW-1185">Reference proteome</keyword>
<dbReference type="EMBL" id="CAJNNV010010522">
    <property type="protein sequence ID" value="CAE8598722.1"/>
    <property type="molecule type" value="Genomic_DNA"/>
</dbReference>
<dbReference type="Proteomes" id="UP000654075">
    <property type="component" value="Unassembled WGS sequence"/>
</dbReference>
<reference evidence="2" key="1">
    <citation type="submission" date="2021-02" db="EMBL/GenBank/DDBJ databases">
        <authorList>
            <person name="Dougan E. K."/>
            <person name="Rhodes N."/>
            <person name="Thang M."/>
            <person name="Chan C."/>
        </authorList>
    </citation>
    <scope>NUCLEOTIDE SEQUENCE</scope>
</reference>
<sequence>ARSKVIGLPWPDSPDPGRLAGQGDLPLKLPQLGYQFAGLGVDARAFKTGEDSYWKASQEAWAYRKTMQRMHVIEVDSPGFSGRLDELGLTSYMVSTPRPEIETKKPVRGDEFLLHSHDMFHHALRLMTSEDKSSGARQTFAGEDQMLEIVGWLNELLLRAMKLDLIVSLGHVLIKAMSSVFFKNIKLISDSGKSRQHLCMDALGRFLIGRTSSSVGSESQFDDVNRIIGRAMLEIVGPRSSH</sequence>
<feature type="non-terminal residue" evidence="2">
    <location>
        <position position="1"/>
    </location>
</feature>
<protein>
    <submittedName>
        <fullName evidence="2">Uncharacterized protein</fullName>
    </submittedName>
</protein>
<comment type="caution">
    <text evidence="2">The sequence shown here is derived from an EMBL/GenBank/DDBJ whole genome shotgun (WGS) entry which is preliminary data.</text>
</comment>
<evidence type="ECO:0000313" key="2">
    <source>
        <dbReference type="EMBL" id="CAE8598722.1"/>
    </source>
</evidence>
<dbReference type="AlphaFoldDB" id="A0A813EDX4"/>
<feature type="region of interest" description="Disordered" evidence="1">
    <location>
        <begin position="1"/>
        <end position="21"/>
    </location>
</feature>
<proteinExistence type="predicted"/>
<evidence type="ECO:0000256" key="1">
    <source>
        <dbReference type="SAM" id="MobiDB-lite"/>
    </source>
</evidence>
<feature type="non-terminal residue" evidence="2">
    <location>
        <position position="242"/>
    </location>
</feature>
<accession>A0A813EDX4</accession>
<gene>
    <name evidence="2" type="ORF">PGLA1383_LOCUS17123</name>
</gene>
<name>A0A813EDX4_POLGL</name>
<evidence type="ECO:0000313" key="3">
    <source>
        <dbReference type="Proteomes" id="UP000654075"/>
    </source>
</evidence>